<dbReference type="HOGENOM" id="CLU_153732_0_0_9"/>
<dbReference type="EMBL" id="CP009416">
    <property type="protein sequence ID" value="AJD89639.1"/>
    <property type="molecule type" value="Genomic_DNA"/>
</dbReference>
<keyword evidence="2" id="KW-1185">Reference proteome</keyword>
<protein>
    <recommendedName>
        <fullName evidence="3">Group-specific protein</fullName>
    </recommendedName>
</protein>
<reference evidence="1 2" key="1">
    <citation type="submission" date="2014-08" db="EMBL/GenBank/DDBJ databases">
        <title>Complete genome of a marine bacteria Jeotgalibacillus malaysiensis.</title>
        <authorList>
            <person name="Yaakop A.S."/>
            <person name="Chan K.-G."/>
            <person name="Goh K.M."/>
        </authorList>
    </citation>
    <scope>NUCLEOTIDE SEQUENCE [LARGE SCALE GENOMIC DNA]</scope>
    <source>
        <strain evidence="1 2">D5</strain>
    </source>
</reference>
<name>A0A0B5ANQ0_9BACL</name>
<gene>
    <name evidence="1" type="ORF">JMA_03220</name>
</gene>
<dbReference type="Pfam" id="PF05014">
    <property type="entry name" value="Nuc_deoxyrib_tr"/>
    <property type="match status" value="1"/>
</dbReference>
<dbReference type="Proteomes" id="UP000031449">
    <property type="component" value="Chromosome"/>
</dbReference>
<proteinExistence type="predicted"/>
<dbReference type="BioCyc" id="JESP1508404:G14D9-9539-MONOMER"/>
<dbReference type="STRING" id="1508404.JMA_03220"/>
<dbReference type="Gene3D" id="3.40.50.450">
    <property type="match status" value="1"/>
</dbReference>
<sequence length="133" mass="14803">MSGEVMKFYIASGFINKEKVQYVGQHLLKQGYQLTYDWTVNERASTLEELQSIGQKEKDAVIEADFLVVLLPGGKGTHIEMGIALGHGKQVFLYSPDEAVSNLGTTSTFYHLPEVKKCFGTLDELIDTIIENS</sequence>
<dbReference type="InterPro" id="IPR007710">
    <property type="entry name" value="Nucleoside_deoxyribTrfase"/>
</dbReference>
<evidence type="ECO:0000313" key="2">
    <source>
        <dbReference type="Proteomes" id="UP000031449"/>
    </source>
</evidence>
<evidence type="ECO:0000313" key="1">
    <source>
        <dbReference type="EMBL" id="AJD89639.1"/>
    </source>
</evidence>
<dbReference type="AlphaFoldDB" id="A0A0B5ANQ0"/>
<organism evidence="1 2">
    <name type="scientific">Jeotgalibacillus malaysiensis</name>
    <dbReference type="NCBI Taxonomy" id="1508404"/>
    <lineage>
        <taxon>Bacteria</taxon>
        <taxon>Bacillati</taxon>
        <taxon>Bacillota</taxon>
        <taxon>Bacilli</taxon>
        <taxon>Bacillales</taxon>
        <taxon>Caryophanaceae</taxon>
        <taxon>Jeotgalibacillus</taxon>
    </lineage>
</organism>
<evidence type="ECO:0008006" key="3">
    <source>
        <dbReference type="Google" id="ProtNLM"/>
    </source>
</evidence>
<accession>A0A0B5ANQ0</accession>
<dbReference type="SUPFAM" id="SSF52309">
    <property type="entry name" value="N-(deoxy)ribosyltransferase-like"/>
    <property type="match status" value="1"/>
</dbReference>
<dbReference type="KEGG" id="jeo:JMA_03220"/>